<dbReference type="Proteomes" id="UP000504632">
    <property type="component" value="Chromosome 4"/>
</dbReference>
<dbReference type="GO" id="GO:0016324">
    <property type="term" value="C:apical plasma membrane"/>
    <property type="evidence" value="ECO:0007669"/>
    <property type="project" value="UniProtKB-SubCell"/>
</dbReference>
<keyword evidence="5" id="KW-0813">Transport</keyword>
<dbReference type="GeneID" id="115810582"/>
<evidence type="ECO:0000256" key="11">
    <source>
        <dbReference type="ARBA" id="ARBA00023136"/>
    </source>
</evidence>
<feature type="transmembrane region" description="Helical" evidence="19">
    <location>
        <begin position="99"/>
        <end position="115"/>
    </location>
</feature>
<evidence type="ECO:0000256" key="19">
    <source>
        <dbReference type="SAM" id="Phobius"/>
    </source>
</evidence>
<dbReference type="InterPro" id="IPR002645">
    <property type="entry name" value="STAS_dom"/>
</dbReference>
<feature type="transmembrane region" description="Helical" evidence="19">
    <location>
        <begin position="306"/>
        <end position="329"/>
    </location>
</feature>
<evidence type="ECO:0000313" key="21">
    <source>
        <dbReference type="Proteomes" id="UP000504632"/>
    </source>
</evidence>
<dbReference type="FunFam" id="3.30.750.24:FF:000013">
    <property type="entry name" value="Solute carrier family 26 member 11"/>
    <property type="match status" value="1"/>
</dbReference>
<feature type="transmembrane region" description="Helical" evidence="19">
    <location>
        <begin position="444"/>
        <end position="468"/>
    </location>
</feature>
<evidence type="ECO:0000256" key="18">
    <source>
        <dbReference type="ARBA" id="ARBA00083171"/>
    </source>
</evidence>
<dbReference type="CTD" id="284129"/>
<evidence type="ECO:0000256" key="1">
    <source>
        <dbReference type="ARBA" id="ARBA00004155"/>
    </source>
</evidence>
<feature type="transmembrane region" description="Helical" evidence="19">
    <location>
        <begin position="380"/>
        <end position="400"/>
    </location>
</feature>
<keyword evidence="7" id="KW-0039">Anion exchange</keyword>
<dbReference type="PROSITE" id="PS01130">
    <property type="entry name" value="SLC26A"/>
    <property type="match status" value="1"/>
</dbReference>
<dbReference type="GO" id="GO:0008509">
    <property type="term" value="F:monoatomic anion transmembrane transporter activity"/>
    <property type="evidence" value="ECO:0007669"/>
    <property type="project" value="UniProtKB-ARBA"/>
</dbReference>
<evidence type="ECO:0000256" key="9">
    <source>
        <dbReference type="ARBA" id="ARBA00022989"/>
    </source>
</evidence>
<feature type="transmembrane region" description="Helical" evidence="19">
    <location>
        <begin position="198"/>
        <end position="217"/>
    </location>
</feature>
<dbReference type="Gene3D" id="3.30.750.24">
    <property type="entry name" value="STAS domain"/>
    <property type="match status" value="1"/>
</dbReference>
<evidence type="ECO:0000256" key="15">
    <source>
        <dbReference type="ARBA" id="ARBA00052349"/>
    </source>
</evidence>
<feature type="transmembrane region" description="Helical" evidence="19">
    <location>
        <begin position="341"/>
        <end position="360"/>
    </location>
</feature>
<comment type="catalytic activity">
    <reaction evidence="14">
        <text>sulfate(in) + H(+)(in) = sulfate(out) + H(+)(out)</text>
        <dbReference type="Rhea" id="RHEA:28574"/>
        <dbReference type="ChEBI" id="CHEBI:15378"/>
        <dbReference type="ChEBI" id="CHEBI:16189"/>
    </reaction>
</comment>
<accession>A0A6J2V7W5</accession>
<dbReference type="InParanoid" id="A0A6J2V7W5"/>
<evidence type="ECO:0000313" key="22">
    <source>
        <dbReference type="RefSeq" id="XP_030628399.1"/>
    </source>
</evidence>
<dbReference type="RefSeq" id="XP_030628399.1">
    <property type="nucleotide sequence ID" value="XM_030772539.1"/>
</dbReference>
<dbReference type="InterPro" id="IPR036513">
    <property type="entry name" value="STAS_dom_sf"/>
</dbReference>
<feature type="transmembrane region" description="Helical" evidence="19">
    <location>
        <begin position="238"/>
        <end position="261"/>
    </location>
</feature>
<evidence type="ECO:0000256" key="6">
    <source>
        <dbReference type="ARBA" id="ARBA00022475"/>
    </source>
</evidence>
<dbReference type="AlphaFoldDB" id="A0A6J2V7W5"/>
<keyword evidence="9 19" id="KW-1133">Transmembrane helix</keyword>
<keyword evidence="10" id="KW-0406">Ion transport</keyword>
<dbReference type="GO" id="GO:0005765">
    <property type="term" value="C:lysosomal membrane"/>
    <property type="evidence" value="ECO:0007669"/>
    <property type="project" value="UniProtKB-SubCell"/>
</dbReference>
<dbReference type="PANTHER" id="PTHR11814">
    <property type="entry name" value="SULFATE TRANSPORTER"/>
    <property type="match status" value="1"/>
</dbReference>
<evidence type="ECO:0000256" key="12">
    <source>
        <dbReference type="ARBA" id="ARBA00023228"/>
    </source>
</evidence>
<dbReference type="SUPFAM" id="SSF52091">
    <property type="entry name" value="SpoIIaa-like"/>
    <property type="match status" value="1"/>
</dbReference>
<evidence type="ECO:0000256" key="10">
    <source>
        <dbReference type="ARBA" id="ARBA00023065"/>
    </source>
</evidence>
<dbReference type="GO" id="GO:0016323">
    <property type="term" value="C:basolateral plasma membrane"/>
    <property type="evidence" value="ECO:0007669"/>
    <property type="project" value="UniProtKB-SubCell"/>
</dbReference>
<comment type="catalytic activity">
    <reaction evidence="13">
        <text>hydrogencarbonate(in) + chloride(out) = hydrogencarbonate(out) + chloride(in)</text>
        <dbReference type="Rhea" id="RHEA:72363"/>
        <dbReference type="ChEBI" id="CHEBI:17544"/>
        <dbReference type="ChEBI" id="CHEBI:17996"/>
    </reaction>
</comment>
<feature type="transmembrane region" description="Helical" evidence="19">
    <location>
        <begin position="407"/>
        <end position="424"/>
    </location>
</feature>
<evidence type="ECO:0000256" key="14">
    <source>
        <dbReference type="ARBA" id="ARBA00050316"/>
    </source>
</evidence>
<dbReference type="CDD" id="cd07042">
    <property type="entry name" value="STAS_SulP_like_sulfate_transporter"/>
    <property type="match status" value="1"/>
</dbReference>
<keyword evidence="11 19" id="KW-0472">Membrane</keyword>
<evidence type="ECO:0000256" key="13">
    <source>
        <dbReference type="ARBA" id="ARBA00049347"/>
    </source>
</evidence>
<dbReference type="GO" id="GO:0015297">
    <property type="term" value="F:antiporter activity"/>
    <property type="evidence" value="ECO:0007669"/>
    <property type="project" value="UniProtKB-KW"/>
</dbReference>
<gene>
    <name evidence="22" type="primary">slc26a11</name>
</gene>
<organism evidence="21 22">
    <name type="scientific">Chanos chanos</name>
    <name type="common">Milkfish</name>
    <name type="synonym">Mugil chanos</name>
    <dbReference type="NCBI Taxonomy" id="29144"/>
    <lineage>
        <taxon>Eukaryota</taxon>
        <taxon>Metazoa</taxon>
        <taxon>Chordata</taxon>
        <taxon>Craniata</taxon>
        <taxon>Vertebrata</taxon>
        <taxon>Euteleostomi</taxon>
        <taxon>Actinopterygii</taxon>
        <taxon>Neopterygii</taxon>
        <taxon>Teleostei</taxon>
        <taxon>Ostariophysi</taxon>
        <taxon>Gonorynchiformes</taxon>
        <taxon>Chanidae</taxon>
        <taxon>Chanos</taxon>
    </lineage>
</organism>
<sequence length="587" mass="64002">MMEPLVGRPTGDRGSLRDNIASCCSYSTLKKYLPILTWLPKYRLGWLKMDLIAGLTVGLTAVPQALAYAEVAGLPVQYGLYSAFMGCFIYCVFGTSKDVTLGPTAIMSLLCSFYIEGDPIYAVLLTFLCGIIQAGMAILRLGFLLDFISYPVIKGFTCAAAVTIGFGQVKNILGLKNIPHQFFLQVYYVFHGIPEARVGDVILGLSCLLVLVMLTWMKSHLEPIPPDPPTHVHAARGLVWSVATIRNALVVIAATVFAYSLEVSGYHFLTLTGRTTDGLPPFRPPPFSERTDNGTVISFSEIVMDVGGGLIVIPLMGVLESIAIAKAFASKNDYRIDANQELFAIGLTNIMGSFVSAYPVTGSFGRTAVNSQTGVCTPAGGIVTGVIVLLSLAFLMPLFYYIPKASLAAVIICAVTPMIDYRVVKELWRVRRLDLLPFLVTFLVSFWEVQYGIVGGIILSGFMLLYLLARPKLKVTDHGVLVMELDSGLNFPASEYICHHIYTQALQVSPPRCVVLDCHHVCGIDCTVVNQLRDLLRQFKLQNVSLVFVGLKHSVLDVLLAADLPGLKHTDSVEAGLQILSSNTHYD</sequence>
<evidence type="ECO:0000256" key="8">
    <source>
        <dbReference type="ARBA" id="ARBA00022692"/>
    </source>
</evidence>
<keyword evidence="21" id="KW-1185">Reference proteome</keyword>
<evidence type="ECO:0000256" key="4">
    <source>
        <dbReference type="ARBA" id="ARBA00008692"/>
    </source>
</evidence>
<keyword evidence="8 19" id="KW-0812">Transmembrane</keyword>
<dbReference type="NCBIfam" id="TIGR00815">
    <property type="entry name" value="sulP"/>
    <property type="match status" value="1"/>
</dbReference>
<keyword evidence="12" id="KW-0458">Lysosome</keyword>
<dbReference type="OrthoDB" id="288203at2759"/>
<dbReference type="PROSITE" id="PS50801">
    <property type="entry name" value="STAS"/>
    <property type="match status" value="1"/>
</dbReference>
<evidence type="ECO:0000256" key="17">
    <source>
        <dbReference type="ARBA" id="ARBA00073161"/>
    </source>
</evidence>
<evidence type="ECO:0000259" key="20">
    <source>
        <dbReference type="PROSITE" id="PS50801"/>
    </source>
</evidence>
<comment type="function">
    <text evidence="16">Sodium-independent anion exchanger mediating bicarbonate, chloride, sulfate and oxalate transport. Exhibits sodium-independent sulfate anion transporter activity that may cooperate with SLC26A2 to mediate DIDS-sensitive sulfate uptake into high endothelial venules endothelial cells (HEVEC). In the kidney, mediates chloride-bicarbonate exchange, facilitating V-ATPase-mediated acid secretion. May function as a chloride channel, playing an important role in moderating chloride homeostasis and neuronal activity in the cerebellum.</text>
</comment>
<evidence type="ECO:0000256" key="16">
    <source>
        <dbReference type="ARBA" id="ARBA00054369"/>
    </source>
</evidence>
<feature type="domain" description="STAS" evidence="20">
    <location>
        <begin position="479"/>
        <end position="587"/>
    </location>
</feature>
<dbReference type="GO" id="GO:0008271">
    <property type="term" value="F:secondary active sulfate transmembrane transporter activity"/>
    <property type="evidence" value="ECO:0007669"/>
    <property type="project" value="InterPro"/>
</dbReference>
<evidence type="ECO:0000256" key="5">
    <source>
        <dbReference type="ARBA" id="ARBA00022448"/>
    </source>
</evidence>
<dbReference type="Pfam" id="PF00916">
    <property type="entry name" value="Sulfate_transp"/>
    <property type="match status" value="1"/>
</dbReference>
<feature type="transmembrane region" description="Helical" evidence="19">
    <location>
        <begin position="121"/>
        <end position="143"/>
    </location>
</feature>
<reference evidence="22" key="1">
    <citation type="submission" date="2025-08" db="UniProtKB">
        <authorList>
            <consortium name="RefSeq"/>
        </authorList>
    </citation>
    <scope>IDENTIFICATION</scope>
</reference>
<comment type="subcellular location">
    <subcellularLocation>
        <location evidence="2">Apical cell membrane</location>
        <topology evidence="2">Multi-pass membrane protein</topology>
    </subcellularLocation>
    <subcellularLocation>
        <location evidence="3">Basolateral cell membrane</location>
        <topology evidence="3">Multi-pass membrane protein</topology>
    </subcellularLocation>
    <subcellularLocation>
        <location evidence="1">Lysosome membrane</location>
        <topology evidence="1">Multi-pass membrane protein</topology>
    </subcellularLocation>
</comment>
<comment type="similarity">
    <text evidence="4">Belongs to the SLC26A/SulP transporter (TC 2.A.53) family.</text>
</comment>
<dbReference type="InterPro" id="IPR018045">
    <property type="entry name" value="S04_transporter_CS"/>
</dbReference>
<dbReference type="Pfam" id="PF01740">
    <property type="entry name" value="STAS"/>
    <property type="match status" value="1"/>
</dbReference>
<evidence type="ECO:0000256" key="3">
    <source>
        <dbReference type="ARBA" id="ARBA00004554"/>
    </source>
</evidence>
<name>A0A6J2V7W5_CHACN</name>
<evidence type="ECO:0000256" key="2">
    <source>
        <dbReference type="ARBA" id="ARBA00004424"/>
    </source>
</evidence>
<keyword evidence="6" id="KW-1003">Cell membrane</keyword>
<dbReference type="InterPro" id="IPR001902">
    <property type="entry name" value="SLC26A/SulP_fam"/>
</dbReference>
<feature type="transmembrane region" description="Helical" evidence="19">
    <location>
        <begin position="155"/>
        <end position="178"/>
    </location>
</feature>
<proteinExistence type="inferred from homology"/>
<comment type="catalytic activity">
    <reaction evidence="15">
        <text>oxalate(in) + chloride(out) = oxalate(out) + chloride(in)</text>
        <dbReference type="Rhea" id="RHEA:72263"/>
        <dbReference type="ChEBI" id="CHEBI:17996"/>
        <dbReference type="ChEBI" id="CHEBI:30623"/>
    </reaction>
</comment>
<evidence type="ECO:0000256" key="7">
    <source>
        <dbReference type="ARBA" id="ARBA00022681"/>
    </source>
</evidence>
<dbReference type="InterPro" id="IPR011547">
    <property type="entry name" value="SLC26A/SulP_dom"/>
</dbReference>
<protein>
    <recommendedName>
        <fullName evidence="17">Sodium-independent sulfate anion transporter</fullName>
    </recommendedName>
    <alternativeName>
        <fullName evidence="18">Solute carrier family 26 member 11</fullName>
    </alternativeName>
</protein>
<feature type="transmembrane region" description="Helical" evidence="19">
    <location>
        <begin position="51"/>
        <end position="69"/>
    </location>
</feature>
<feature type="transmembrane region" description="Helical" evidence="19">
    <location>
        <begin position="75"/>
        <end position="92"/>
    </location>
</feature>